<dbReference type="GeneID" id="70231239"/>
<dbReference type="OrthoDB" id="4986691at2759"/>
<reference evidence="2" key="1">
    <citation type="journal article" date="2021" name="Nat. Commun.">
        <title>Genetic determinants of endophytism in the Arabidopsis root mycobiome.</title>
        <authorList>
            <person name="Mesny F."/>
            <person name="Miyauchi S."/>
            <person name="Thiergart T."/>
            <person name="Pickel B."/>
            <person name="Atanasova L."/>
            <person name="Karlsson M."/>
            <person name="Huettel B."/>
            <person name="Barry K.W."/>
            <person name="Haridas S."/>
            <person name="Chen C."/>
            <person name="Bauer D."/>
            <person name="Andreopoulos W."/>
            <person name="Pangilinan J."/>
            <person name="LaButti K."/>
            <person name="Riley R."/>
            <person name="Lipzen A."/>
            <person name="Clum A."/>
            <person name="Drula E."/>
            <person name="Henrissat B."/>
            <person name="Kohler A."/>
            <person name="Grigoriev I.V."/>
            <person name="Martin F.M."/>
            <person name="Hacquard S."/>
        </authorList>
    </citation>
    <scope>NUCLEOTIDE SEQUENCE</scope>
    <source>
        <strain evidence="2">MPI-CAGE-AT-0023</strain>
    </source>
</reference>
<accession>A0A9P9HP41</accession>
<dbReference type="AlphaFoldDB" id="A0A9P9HP41"/>
<comment type="caution">
    <text evidence="2">The sequence shown here is derived from an EMBL/GenBank/DDBJ whole genome shotgun (WGS) entry which is preliminary data.</text>
</comment>
<organism evidence="2 3">
    <name type="scientific">Fusarium redolens</name>
    <dbReference type="NCBI Taxonomy" id="48865"/>
    <lineage>
        <taxon>Eukaryota</taxon>
        <taxon>Fungi</taxon>
        <taxon>Dikarya</taxon>
        <taxon>Ascomycota</taxon>
        <taxon>Pezizomycotina</taxon>
        <taxon>Sordariomycetes</taxon>
        <taxon>Hypocreomycetidae</taxon>
        <taxon>Hypocreales</taxon>
        <taxon>Nectriaceae</taxon>
        <taxon>Fusarium</taxon>
        <taxon>Fusarium redolens species complex</taxon>
    </lineage>
</organism>
<evidence type="ECO:0000313" key="3">
    <source>
        <dbReference type="Proteomes" id="UP000720189"/>
    </source>
</evidence>
<gene>
    <name evidence="2" type="ORF">BKA55DRAFT_735050</name>
</gene>
<protein>
    <submittedName>
        <fullName evidence="2">Uncharacterized protein</fullName>
    </submittedName>
</protein>
<proteinExistence type="predicted"/>
<feature type="region of interest" description="Disordered" evidence="1">
    <location>
        <begin position="237"/>
        <end position="256"/>
    </location>
</feature>
<dbReference type="Proteomes" id="UP000720189">
    <property type="component" value="Unassembled WGS sequence"/>
</dbReference>
<dbReference type="RefSeq" id="XP_046052643.1">
    <property type="nucleotide sequence ID" value="XM_046201285.1"/>
</dbReference>
<keyword evidence="3" id="KW-1185">Reference proteome</keyword>
<sequence length="404" mass="46129">MVFEKAILLHWHLEHAFVFRQAQQVNNSGYSVQSGQYISQRGKRLKTNNHAEGDELEFQNFIESIYDDYKVRQDEDQTAAITKPTPTKLLRVNDENEGMKSFFDQVVKLCPRPTLIPVLNKHGDTRKLTDRKTQISAKAFVLVHAVQILLFAPMDWERHRSYSRDNQQYAHRFPTPATCGGDTGTEVANLFSMEDLHRAILMFYFLVGHEIEFEGYVDPLAAEKAAVPENWERTFREQQKEKVGTSDLLDDDQIPPNPDALPVVTGNHNVDACTALLEPAQATRPKLQIARKLAEARIDGMAPISRTAFKAVMRTLNRVHDQPDFDVNLARLQETITHVDKFIPEDQINDFIRSQQESEVVTEFRLANPDKEAELQQLSRQQYALDHVLSSLPPKQSEGGLQVL</sequence>
<evidence type="ECO:0000256" key="1">
    <source>
        <dbReference type="SAM" id="MobiDB-lite"/>
    </source>
</evidence>
<evidence type="ECO:0000313" key="2">
    <source>
        <dbReference type="EMBL" id="KAH7260766.1"/>
    </source>
</evidence>
<dbReference type="EMBL" id="JAGMUX010000004">
    <property type="protein sequence ID" value="KAH7260766.1"/>
    <property type="molecule type" value="Genomic_DNA"/>
</dbReference>
<name>A0A9P9HP41_FUSRE</name>